<reference evidence="17" key="2">
    <citation type="submission" date="2025-08" db="UniProtKB">
        <authorList>
            <consortium name="Ensembl"/>
        </authorList>
    </citation>
    <scope>IDENTIFICATION</scope>
</reference>
<comment type="similarity">
    <text evidence="2">Belongs to the Ntn-hydrolase family.</text>
</comment>
<dbReference type="PANTHER" id="PTHR10188">
    <property type="entry name" value="L-ASPARAGINASE"/>
    <property type="match status" value="1"/>
</dbReference>
<dbReference type="GO" id="GO:0004067">
    <property type="term" value="F:asparaginase activity"/>
    <property type="evidence" value="ECO:0007669"/>
    <property type="project" value="UniProtKB-EC"/>
</dbReference>
<evidence type="ECO:0000256" key="9">
    <source>
        <dbReference type="ARBA" id="ARBA00029701"/>
    </source>
</evidence>
<dbReference type="InterPro" id="IPR033844">
    <property type="entry name" value="ASRGL1_meta"/>
</dbReference>
<dbReference type="GO" id="GO:0006508">
    <property type="term" value="P:proteolysis"/>
    <property type="evidence" value="ECO:0007669"/>
    <property type="project" value="UniProtKB-KW"/>
</dbReference>
<dbReference type="GeneTree" id="ENSGT00950000183045"/>
<evidence type="ECO:0000256" key="1">
    <source>
        <dbReference type="ARBA" id="ARBA00000306"/>
    </source>
</evidence>
<dbReference type="InterPro" id="IPR029055">
    <property type="entry name" value="Ntn_hydrolases_N"/>
</dbReference>
<dbReference type="EC" id="3.4.19.5" evidence="3"/>
<evidence type="ECO:0000256" key="11">
    <source>
        <dbReference type="ARBA" id="ARBA00030414"/>
    </source>
</evidence>
<dbReference type="EC" id="3.5.1.1" evidence="4"/>
<name>A0A8C4T9J3_ERPCA</name>
<dbReference type="Pfam" id="PF01112">
    <property type="entry name" value="Asparaginase_2"/>
    <property type="match status" value="1"/>
</dbReference>
<feature type="binding site" evidence="15">
    <location>
        <begin position="220"/>
        <end position="223"/>
    </location>
    <ligand>
        <name>substrate</name>
    </ligand>
</feature>
<dbReference type="InterPro" id="IPR000246">
    <property type="entry name" value="Peptidase_T2"/>
</dbReference>
<evidence type="ECO:0000256" key="7">
    <source>
        <dbReference type="ARBA" id="ARBA00022801"/>
    </source>
</evidence>
<comment type="catalytic activity">
    <reaction evidence="13">
        <text>L-asparagine + H2O = L-aspartate + NH4(+)</text>
        <dbReference type="Rhea" id="RHEA:21016"/>
        <dbReference type="ChEBI" id="CHEBI:15377"/>
        <dbReference type="ChEBI" id="CHEBI:28938"/>
        <dbReference type="ChEBI" id="CHEBI:29991"/>
        <dbReference type="ChEBI" id="CHEBI:58048"/>
        <dbReference type="EC" id="3.5.1.1"/>
    </reaction>
</comment>
<keyword evidence="6" id="KW-0645">Protease</keyword>
<evidence type="ECO:0000256" key="6">
    <source>
        <dbReference type="ARBA" id="ARBA00022670"/>
    </source>
</evidence>
<reference evidence="17" key="1">
    <citation type="submission" date="2021-06" db="EMBL/GenBank/DDBJ databases">
        <authorList>
            <consortium name="Wellcome Sanger Institute Data Sharing"/>
        </authorList>
    </citation>
    <scope>NUCLEOTIDE SEQUENCE [LARGE SCALE GENOMIC DNA]</scope>
</reference>
<dbReference type="GO" id="GO:0033345">
    <property type="term" value="P:L-asparagine catabolic process via L-aspartate"/>
    <property type="evidence" value="ECO:0007669"/>
    <property type="project" value="TreeGrafter"/>
</dbReference>
<gene>
    <name evidence="17" type="primary">si:dkey-103j14.5</name>
</gene>
<evidence type="ECO:0000313" key="17">
    <source>
        <dbReference type="Ensembl" id="ENSECRP00000027524.1"/>
    </source>
</evidence>
<evidence type="ECO:0000256" key="2">
    <source>
        <dbReference type="ARBA" id="ARBA00010872"/>
    </source>
</evidence>
<dbReference type="AlphaFoldDB" id="A0A8C4T9J3"/>
<reference evidence="17" key="3">
    <citation type="submission" date="2025-09" db="UniProtKB">
        <authorList>
            <consortium name="Ensembl"/>
        </authorList>
    </citation>
    <scope>IDENTIFICATION</scope>
</reference>
<evidence type="ECO:0000256" key="14">
    <source>
        <dbReference type="PIRSR" id="PIRSR600246-1"/>
    </source>
</evidence>
<evidence type="ECO:0000256" key="10">
    <source>
        <dbReference type="ARBA" id="ARBA00029780"/>
    </source>
</evidence>
<evidence type="ECO:0000256" key="8">
    <source>
        <dbReference type="ARBA" id="ARBA00022813"/>
    </source>
</evidence>
<dbReference type="FunFam" id="3.60.20.30:FF:000001">
    <property type="entry name" value="Isoaspartyl peptidase/L-asparaginase"/>
    <property type="match status" value="1"/>
</dbReference>
<feature type="site" description="Cleavage; by autolysis" evidence="16">
    <location>
        <begin position="168"/>
        <end position="169"/>
    </location>
</feature>
<dbReference type="Proteomes" id="UP000694620">
    <property type="component" value="Chromosome 15"/>
</dbReference>
<evidence type="ECO:0000256" key="4">
    <source>
        <dbReference type="ARBA" id="ARBA00012920"/>
    </source>
</evidence>
<dbReference type="Gene3D" id="3.60.20.30">
    <property type="entry name" value="(Glycosyl)asparaginase"/>
    <property type="match status" value="1"/>
</dbReference>
<evidence type="ECO:0000256" key="13">
    <source>
        <dbReference type="ARBA" id="ARBA00049366"/>
    </source>
</evidence>
<dbReference type="GO" id="GO:0008798">
    <property type="term" value="F:beta-aspartyl-peptidase activity"/>
    <property type="evidence" value="ECO:0007669"/>
    <property type="project" value="UniProtKB-EC"/>
</dbReference>
<keyword evidence="8" id="KW-0068">Autocatalytic cleavage</keyword>
<protein>
    <recommendedName>
        <fullName evidence="5">Isoaspartyl peptidase/L-asparaginase</fullName>
        <ecNumber evidence="3">3.4.19.5</ecNumber>
        <ecNumber evidence="4">3.5.1.1</ecNumber>
    </recommendedName>
    <alternativeName>
        <fullName evidence="9">Asparaginase-like protein 1</fullName>
    </alternativeName>
    <alternativeName>
        <fullName evidence="12">Beta-aspartyl-peptidase</fullName>
    </alternativeName>
    <alternativeName>
        <fullName evidence="10">Isoaspartyl dipeptidase</fullName>
    </alternativeName>
    <alternativeName>
        <fullName evidence="11">L-asparagine amidohydrolase</fullName>
    </alternativeName>
</protein>
<feature type="binding site" evidence="15">
    <location>
        <begin position="197"/>
        <end position="200"/>
    </location>
    <ligand>
        <name>substrate</name>
    </ligand>
</feature>
<evidence type="ECO:0000256" key="15">
    <source>
        <dbReference type="PIRSR" id="PIRSR600246-2"/>
    </source>
</evidence>
<evidence type="ECO:0000256" key="12">
    <source>
        <dbReference type="ARBA" id="ARBA00030667"/>
    </source>
</evidence>
<keyword evidence="18" id="KW-1185">Reference proteome</keyword>
<dbReference type="SUPFAM" id="SSF56235">
    <property type="entry name" value="N-terminal nucleophile aminohydrolases (Ntn hydrolases)"/>
    <property type="match status" value="1"/>
</dbReference>
<organism evidence="17 18">
    <name type="scientific">Erpetoichthys calabaricus</name>
    <name type="common">Rope fish</name>
    <name type="synonym">Calamoichthys calabaricus</name>
    <dbReference type="NCBI Taxonomy" id="27687"/>
    <lineage>
        <taxon>Eukaryota</taxon>
        <taxon>Metazoa</taxon>
        <taxon>Chordata</taxon>
        <taxon>Craniata</taxon>
        <taxon>Vertebrata</taxon>
        <taxon>Euteleostomi</taxon>
        <taxon>Actinopterygii</taxon>
        <taxon>Polypteriformes</taxon>
        <taxon>Polypteridae</taxon>
        <taxon>Erpetoichthys</taxon>
    </lineage>
</organism>
<evidence type="ECO:0000256" key="5">
    <source>
        <dbReference type="ARBA" id="ARBA00022280"/>
    </source>
</evidence>
<comment type="catalytic activity">
    <reaction evidence="1">
        <text>Cleavage of a beta-linked Asp residue from the N-terminus of a polypeptide.</text>
        <dbReference type="EC" id="3.4.19.5"/>
    </reaction>
</comment>
<dbReference type="PANTHER" id="PTHR10188:SF35">
    <property type="entry name" value="ISOASPARTYL PEPTIDASE_L-ASPARAGINASE"/>
    <property type="match status" value="1"/>
</dbReference>
<dbReference type="GO" id="GO:0005737">
    <property type="term" value="C:cytoplasm"/>
    <property type="evidence" value="ECO:0007669"/>
    <property type="project" value="TreeGrafter"/>
</dbReference>
<dbReference type="Ensembl" id="ENSECRT00000028098.1">
    <property type="protein sequence ID" value="ENSECRP00000027524.1"/>
    <property type="gene ID" value="ENSECRG00000018634.1"/>
</dbReference>
<accession>A0A8C4T9J3</accession>
<dbReference type="CDD" id="cd04702">
    <property type="entry name" value="ASRGL1_like"/>
    <property type="match status" value="1"/>
</dbReference>
<proteinExistence type="inferred from homology"/>
<evidence type="ECO:0000256" key="16">
    <source>
        <dbReference type="PIRSR" id="PIRSR600246-3"/>
    </source>
</evidence>
<sequence>MKPVIMVHGGAYAIPDAFADECMAAVKTAALEGFKVLVSGRSAVDAVESSVRSLEDNPILNAGHGAALNTNGEVELDALIMDGKTLAAGAVSSIKNISNPVTFARSVIEKTEHVMLTGTGADQFADCQGFPRVDTNELISEKERRNWEHRKRYGEGVQEQFNSQWVHDTVGAVALDSEGNVACATSTGGMCNKMVGRVGDSPIIGSGGYADNNIGAVSCTGHGESIMKVTLARLILFHMEQGKSAEEAAEEGLHYMGSRVGGGGGAIVVGRAGDWTARFTTERMAWASVKETTLSYGLNPNQVEVKLLQVV</sequence>
<keyword evidence="7" id="KW-0378">Hydrolase</keyword>
<evidence type="ECO:0000256" key="3">
    <source>
        <dbReference type="ARBA" id="ARBA00012879"/>
    </source>
</evidence>
<evidence type="ECO:0000313" key="18">
    <source>
        <dbReference type="Proteomes" id="UP000694620"/>
    </source>
</evidence>
<feature type="active site" description="Nucleophile" evidence="14">
    <location>
        <position position="169"/>
    </location>
</feature>